<dbReference type="Pfam" id="PF01326">
    <property type="entry name" value="PPDK_N"/>
    <property type="match status" value="1"/>
</dbReference>
<accession>A0A972F9B4</accession>
<dbReference type="EMBL" id="WTVM01000020">
    <property type="protein sequence ID" value="NMG02369.1"/>
    <property type="molecule type" value="Genomic_DNA"/>
</dbReference>
<protein>
    <submittedName>
        <fullName evidence="2">Pyruvate, phosphate dikinase</fullName>
    </submittedName>
</protein>
<feature type="domain" description="Pyruvate phosphate dikinase AMP/ATP-binding" evidence="1">
    <location>
        <begin position="302"/>
        <end position="658"/>
    </location>
</feature>
<reference evidence="2" key="1">
    <citation type="submission" date="2019-12" db="EMBL/GenBank/DDBJ databases">
        <title>Comparative genomics gives insights into the taxonomy of the Azoarcus-Aromatoleum group and reveals separate origins of nif in the plant-associated Azoarcus and non-plant-associated Aromatoleum sub-groups.</title>
        <authorList>
            <person name="Lafos M."/>
            <person name="Maluk M."/>
            <person name="Batista M."/>
            <person name="Junghare M."/>
            <person name="Carmona M."/>
            <person name="Faoro H."/>
            <person name="Cruz L.M."/>
            <person name="Battistoni F."/>
            <person name="De Souza E."/>
            <person name="Pedrosa F."/>
            <person name="Chen W.-M."/>
            <person name="Poole P.S."/>
            <person name="Dixon R.A."/>
            <person name="James E.K."/>
        </authorList>
    </citation>
    <scope>NUCLEOTIDE SEQUENCE</scope>
    <source>
        <strain evidence="2">NSC3</strain>
    </source>
</reference>
<evidence type="ECO:0000313" key="3">
    <source>
        <dbReference type="Proteomes" id="UP000599523"/>
    </source>
</evidence>
<dbReference type="Gene3D" id="3.30.1490.20">
    <property type="entry name" value="ATP-grasp fold, A domain"/>
    <property type="match status" value="1"/>
</dbReference>
<dbReference type="SUPFAM" id="SSF56059">
    <property type="entry name" value="Glutathione synthetase ATP-binding domain-like"/>
    <property type="match status" value="1"/>
</dbReference>
<dbReference type="InterPro" id="IPR002192">
    <property type="entry name" value="PPDK_AMP/ATP-bd"/>
</dbReference>
<dbReference type="RefSeq" id="WP_168987158.1">
    <property type="nucleotide sequence ID" value="NZ_CAWPHM010000122.1"/>
</dbReference>
<name>A0A972F9B4_9RHOO</name>
<keyword evidence="3" id="KW-1185">Reference proteome</keyword>
<comment type="caution">
    <text evidence="2">The sequence shown here is derived from an EMBL/GenBank/DDBJ whole genome shotgun (WGS) entry which is preliminary data.</text>
</comment>
<dbReference type="InterPro" id="IPR013815">
    <property type="entry name" value="ATP_grasp_subdomain_1"/>
</dbReference>
<sequence length="854" mass="96344">MSTSVRPPFAPTTGLPGLDAILSGVAPGDNIVWQIQTLDEYLALVTPYAEAARDQGRPLIYFRFAAHPRLLPEDTHAEVHHPDPADGFDAFVDQVHRVIEAAGTEAMYVFDCLSELAEAWQSDRMMANFFRLTCPRLFDLDTVTYFGIYRNTHARPALALITETTQFLLDVFRSRGQHYIRPVKVRHGSSAVMNLIHAWEPGDRFRPVADSGTVSEILARSEWLGLEDDRITGHWQRHFAAARQVLARRHSGNPDPEAEREWFERLSRLLFPGDVPMARLIDAYLTLDDLIAMRERMIGIGSIGGKALGMLLARAILRKEAPEQHAKLEAHDSFYVGTVVFDSFLVYNKVWWIRRRQRDPEHFLDDLDLARDRILSGTFPDATIRQFEGMLDYFGEWPFIVRSSSRLEDRYGNAFAGQYDSVFCVNQGPREKRLADLLDAVRQVYASTLSEQALRYRQRRGLLDDEEQMALLIMRVSGTAGRRYFHPHAAGVGLSVNPYPWNPKIDMRAGVVRLVAGLGTRAVDRSDDDYTRLIALNAPDLRPESNFGAIARHAQRRMDALDLERNEVISGRFADIVAGESDFPMDLFTTREDHDRPPFLTFDGLVTRTAFVDDMRAILQCLHQAYRHAVETEFALNFQPDGQYRINLLQCRPMQVRDLAGTTSEPPANAPRLANARGAVIGPSRTLQPDRIVFVVPSAFAPLRQADRLTVTRLVGRINRASADRVLLMLGPGRWGSRDPALGLPVAFAEINHVAALCEIVAMHDNLVPDVSLGTHFLNELIEADMLYFALFPKLEGNLLDETSITAWPNRLTELEPDAARWVDVVRVIDPTPGEVVLYADAERQQVVITREPD</sequence>
<dbReference type="AlphaFoldDB" id="A0A972F9B4"/>
<organism evidence="2 3">
    <name type="scientific">Azoarcus taiwanensis</name>
    <dbReference type="NCBI Taxonomy" id="666964"/>
    <lineage>
        <taxon>Bacteria</taxon>
        <taxon>Pseudomonadati</taxon>
        <taxon>Pseudomonadota</taxon>
        <taxon>Betaproteobacteria</taxon>
        <taxon>Rhodocyclales</taxon>
        <taxon>Zoogloeaceae</taxon>
        <taxon>Azoarcus</taxon>
    </lineage>
</organism>
<evidence type="ECO:0000313" key="2">
    <source>
        <dbReference type="EMBL" id="NMG02369.1"/>
    </source>
</evidence>
<keyword evidence="2" id="KW-0670">Pyruvate</keyword>
<evidence type="ECO:0000259" key="1">
    <source>
        <dbReference type="Pfam" id="PF01326"/>
    </source>
</evidence>
<dbReference type="GO" id="GO:0005524">
    <property type="term" value="F:ATP binding"/>
    <property type="evidence" value="ECO:0007669"/>
    <property type="project" value="InterPro"/>
</dbReference>
<dbReference type="GO" id="GO:0016301">
    <property type="term" value="F:kinase activity"/>
    <property type="evidence" value="ECO:0007669"/>
    <property type="project" value="InterPro"/>
</dbReference>
<proteinExistence type="predicted"/>
<gene>
    <name evidence="2" type="ORF">GPA21_05215</name>
</gene>
<dbReference type="Proteomes" id="UP000599523">
    <property type="component" value="Unassembled WGS sequence"/>
</dbReference>